<comment type="caution">
    <text evidence="9">The sequence shown here is derived from an EMBL/GenBank/DDBJ whole genome shotgun (WGS) entry which is preliminary data.</text>
</comment>
<comment type="similarity">
    <text evidence="1 7">Belongs to the bacterial ribosomal protein bS20 family.</text>
</comment>
<dbReference type="HAMAP" id="MF_00500">
    <property type="entry name" value="Ribosomal_bS20"/>
    <property type="match status" value="1"/>
</dbReference>
<name>A0ABS0LN05_9LACT</name>
<evidence type="ECO:0000256" key="5">
    <source>
        <dbReference type="ARBA" id="ARBA00023274"/>
    </source>
</evidence>
<evidence type="ECO:0000256" key="6">
    <source>
        <dbReference type="ARBA" id="ARBA00035136"/>
    </source>
</evidence>
<keyword evidence="10" id="KW-1185">Reference proteome</keyword>
<dbReference type="EMBL" id="JACBXQ010000001">
    <property type="protein sequence ID" value="MBG9985541.1"/>
    <property type="molecule type" value="Genomic_DNA"/>
</dbReference>
<evidence type="ECO:0000313" key="10">
    <source>
        <dbReference type="Proteomes" id="UP000721415"/>
    </source>
</evidence>
<dbReference type="RefSeq" id="WP_197113977.1">
    <property type="nucleotide sequence ID" value="NZ_JACBXQ010000001.1"/>
</dbReference>
<proteinExistence type="inferred from homology"/>
<keyword evidence="5 7" id="KW-0687">Ribonucleoprotein</keyword>
<evidence type="ECO:0000256" key="3">
    <source>
        <dbReference type="ARBA" id="ARBA00022884"/>
    </source>
</evidence>
<keyword evidence="2 7" id="KW-0699">rRNA-binding</keyword>
<dbReference type="NCBIfam" id="TIGR00029">
    <property type="entry name" value="S20"/>
    <property type="match status" value="1"/>
</dbReference>
<dbReference type="PANTHER" id="PTHR33398:SF1">
    <property type="entry name" value="SMALL RIBOSOMAL SUBUNIT PROTEIN BS20C"/>
    <property type="match status" value="1"/>
</dbReference>
<dbReference type="PANTHER" id="PTHR33398">
    <property type="entry name" value="30S RIBOSOMAL PROTEIN S20"/>
    <property type="match status" value="1"/>
</dbReference>
<evidence type="ECO:0000256" key="4">
    <source>
        <dbReference type="ARBA" id="ARBA00022980"/>
    </source>
</evidence>
<keyword evidence="3 7" id="KW-0694">RNA-binding</keyword>
<evidence type="ECO:0000256" key="2">
    <source>
        <dbReference type="ARBA" id="ARBA00022730"/>
    </source>
</evidence>
<keyword evidence="4 7" id="KW-0689">Ribosomal protein</keyword>
<evidence type="ECO:0000313" key="9">
    <source>
        <dbReference type="EMBL" id="MBG9985541.1"/>
    </source>
</evidence>
<sequence length="86" mass="9365">MANTTSAMKRARQTEKITSRKRTQVTALRTSIKKVRQAVETGEGDAQALYQEAVKAIDSAASKGLIHHNKASRDKSRLAKLVASAK</sequence>
<feature type="region of interest" description="Disordered" evidence="8">
    <location>
        <begin position="1"/>
        <end position="23"/>
    </location>
</feature>
<organism evidence="9 10">
    <name type="scientific">Facklamia lactis</name>
    <dbReference type="NCBI Taxonomy" id="2749967"/>
    <lineage>
        <taxon>Bacteria</taxon>
        <taxon>Bacillati</taxon>
        <taxon>Bacillota</taxon>
        <taxon>Bacilli</taxon>
        <taxon>Lactobacillales</taxon>
        <taxon>Aerococcaceae</taxon>
        <taxon>Facklamia</taxon>
    </lineage>
</organism>
<dbReference type="Pfam" id="PF01649">
    <property type="entry name" value="Ribosomal_S20p"/>
    <property type="match status" value="1"/>
</dbReference>
<evidence type="ECO:0000256" key="8">
    <source>
        <dbReference type="SAM" id="MobiDB-lite"/>
    </source>
</evidence>
<dbReference type="GO" id="GO:0005840">
    <property type="term" value="C:ribosome"/>
    <property type="evidence" value="ECO:0007669"/>
    <property type="project" value="UniProtKB-KW"/>
</dbReference>
<gene>
    <name evidence="7 9" type="primary">rpsT</name>
    <name evidence="9" type="ORF">HZY91_01370</name>
</gene>
<accession>A0ABS0LN05</accession>
<dbReference type="Gene3D" id="1.20.58.110">
    <property type="entry name" value="Ribosomal protein S20"/>
    <property type="match status" value="1"/>
</dbReference>
<dbReference type="InterPro" id="IPR002583">
    <property type="entry name" value="Ribosomal_bS20"/>
</dbReference>
<dbReference type="SUPFAM" id="SSF46992">
    <property type="entry name" value="Ribosomal protein S20"/>
    <property type="match status" value="1"/>
</dbReference>
<evidence type="ECO:0000256" key="7">
    <source>
        <dbReference type="HAMAP-Rule" id="MF_00500"/>
    </source>
</evidence>
<comment type="function">
    <text evidence="7">Binds directly to 16S ribosomal RNA.</text>
</comment>
<dbReference type="Proteomes" id="UP000721415">
    <property type="component" value="Unassembled WGS sequence"/>
</dbReference>
<reference evidence="9 10" key="1">
    <citation type="submission" date="2020-07" db="EMBL/GenBank/DDBJ databases">
        <title>Facklamia lactis sp. nov., isolated from raw milk.</title>
        <authorList>
            <person name="Doll E.V."/>
            <person name="Huptas C."/>
            <person name="Staib L."/>
            <person name="Wenning M."/>
            <person name="Scherer S."/>
        </authorList>
    </citation>
    <scope>NUCLEOTIDE SEQUENCE [LARGE SCALE GENOMIC DNA]</scope>
    <source>
        <strain evidence="9 10">DSM 111018</strain>
    </source>
</reference>
<dbReference type="InterPro" id="IPR036510">
    <property type="entry name" value="Ribosomal_bS20_sf"/>
</dbReference>
<protein>
    <recommendedName>
        <fullName evidence="6 7">Small ribosomal subunit protein bS20</fullName>
    </recommendedName>
</protein>
<evidence type="ECO:0000256" key="1">
    <source>
        <dbReference type="ARBA" id="ARBA00007634"/>
    </source>
</evidence>